<reference evidence="2" key="1">
    <citation type="submission" date="2018-04" db="EMBL/GenBank/DDBJ databases">
        <authorList>
            <person name="Liu S."/>
            <person name="Wang Z."/>
            <person name="Li J."/>
        </authorList>
    </citation>
    <scope>NUCLEOTIDE SEQUENCE [LARGE SCALE GENOMIC DNA]</scope>
    <source>
        <strain evidence="2">2189</strain>
    </source>
</reference>
<accession>A0A2U1T8X6</accession>
<evidence type="ECO:0000313" key="1">
    <source>
        <dbReference type="EMBL" id="PWC02338.1"/>
    </source>
</evidence>
<name>A0A2U1T8X6_9CORY</name>
<proteinExistence type="predicted"/>
<organism evidence="1 2">
    <name type="scientific">Corynebacterium yudongzhengii</name>
    <dbReference type="NCBI Taxonomy" id="2080740"/>
    <lineage>
        <taxon>Bacteria</taxon>
        <taxon>Bacillati</taxon>
        <taxon>Actinomycetota</taxon>
        <taxon>Actinomycetes</taxon>
        <taxon>Mycobacteriales</taxon>
        <taxon>Corynebacteriaceae</taxon>
        <taxon>Corynebacterium</taxon>
    </lineage>
</organism>
<protein>
    <submittedName>
        <fullName evidence="1">Uncharacterized protein</fullName>
    </submittedName>
</protein>
<dbReference type="OrthoDB" id="4412165at2"/>
<dbReference type="Proteomes" id="UP000244989">
    <property type="component" value="Unassembled WGS sequence"/>
</dbReference>
<dbReference type="AlphaFoldDB" id="A0A2U1T8X6"/>
<keyword evidence="2" id="KW-1185">Reference proteome</keyword>
<dbReference type="EMBL" id="QEEZ01000004">
    <property type="protein sequence ID" value="PWC02338.1"/>
    <property type="molecule type" value="Genomic_DNA"/>
</dbReference>
<gene>
    <name evidence="1" type="ORF">DF222_03135</name>
</gene>
<dbReference type="RefSeq" id="WP_108431561.1">
    <property type="nucleotide sequence ID" value="NZ_CP026947.1"/>
</dbReference>
<sequence>MTYSVNEAVEQTLLWVTHGEPSADDLLDVATSGFAVIGKYGGFQANDHEIKALADFHTEDGTSACTIEVYSPTERVVLTIDGEEHTYDSHEEGVRAFYEWAAAAEVTS</sequence>
<evidence type="ECO:0000313" key="2">
    <source>
        <dbReference type="Proteomes" id="UP000244989"/>
    </source>
</evidence>
<dbReference type="KEGG" id="cyz:C3B44_05915"/>
<comment type="caution">
    <text evidence="1">The sequence shown here is derived from an EMBL/GenBank/DDBJ whole genome shotgun (WGS) entry which is preliminary data.</text>
</comment>